<name>A0AA90H248_9ACTN</name>
<evidence type="ECO:0000313" key="5">
    <source>
        <dbReference type="Proteomes" id="UP001156398"/>
    </source>
</evidence>
<evidence type="ECO:0000313" key="4">
    <source>
        <dbReference type="EMBL" id="MDI5969593.1"/>
    </source>
</evidence>
<feature type="region of interest" description="Disordered" evidence="1">
    <location>
        <begin position="76"/>
        <end position="174"/>
    </location>
</feature>
<dbReference type="AlphaFoldDB" id="A0AA90H248"/>
<proteinExistence type="predicted"/>
<accession>A0AA90H248</accession>
<gene>
    <name evidence="3" type="ORF">POF43_033035</name>
    <name evidence="4" type="ORF">POF50_009615</name>
</gene>
<feature type="transmembrane region" description="Helical" evidence="2">
    <location>
        <begin position="355"/>
        <end position="373"/>
    </location>
</feature>
<reference evidence="4 5" key="1">
    <citation type="submission" date="2023-05" db="EMBL/GenBank/DDBJ databases">
        <title>Streptantibioticus silvisoli sp. nov., acidotolerant actinomycetes 1 from pine litter.</title>
        <authorList>
            <person name="Swiecimska M."/>
            <person name="Golinska P."/>
            <person name="Sangal V."/>
            <person name="Wachnowicz B."/>
            <person name="Goodfellow M."/>
        </authorList>
    </citation>
    <scope>NUCLEOTIDE SEQUENCE</scope>
    <source>
        <strain evidence="4">SL13</strain>
        <strain evidence="3 5">SL54</strain>
    </source>
</reference>
<keyword evidence="2" id="KW-1133">Transmembrane helix</keyword>
<feature type="compositionally biased region" description="Low complexity" evidence="1">
    <location>
        <begin position="144"/>
        <end position="156"/>
    </location>
</feature>
<keyword evidence="5" id="KW-1185">Reference proteome</keyword>
<feature type="compositionally biased region" description="Pro residues" evidence="1">
    <location>
        <begin position="100"/>
        <end position="110"/>
    </location>
</feature>
<comment type="caution">
    <text evidence="4">The sequence shown here is derived from an EMBL/GenBank/DDBJ whole genome shotgun (WGS) entry which is preliminary data.</text>
</comment>
<evidence type="ECO:0008006" key="6">
    <source>
        <dbReference type="Google" id="ProtNLM"/>
    </source>
</evidence>
<evidence type="ECO:0000256" key="1">
    <source>
        <dbReference type="SAM" id="MobiDB-lite"/>
    </source>
</evidence>
<organism evidence="4">
    <name type="scientific">Streptantibioticus silvisoli</name>
    <dbReference type="NCBI Taxonomy" id="2705255"/>
    <lineage>
        <taxon>Bacteria</taxon>
        <taxon>Bacillati</taxon>
        <taxon>Actinomycetota</taxon>
        <taxon>Actinomycetes</taxon>
        <taxon>Kitasatosporales</taxon>
        <taxon>Streptomycetaceae</taxon>
        <taxon>Streptantibioticus</taxon>
    </lineage>
</organism>
<keyword evidence="2" id="KW-0812">Transmembrane</keyword>
<feature type="compositionally biased region" description="Low complexity" evidence="1">
    <location>
        <begin position="83"/>
        <end position="99"/>
    </location>
</feature>
<feature type="transmembrane region" description="Helical" evidence="2">
    <location>
        <begin position="310"/>
        <end position="329"/>
    </location>
</feature>
<sequence>MGIESDRLVFDYLSKVGDLAQTTLPAADRMRLVAQLRNDIDRARDRSSADSPAAVRRILGRLGSPGEIIEAASGTVAPAAHRPPAADQAPTAHQAAATPPADPGARPEPPVSFAKAPPAAAPGVPGRAAPGGGTPPPSVNDILAAAAAAGPAAGPATEWWRTSADGTGRPGEGVPVGEPPAAGWAGGLIMSEFQPPPPTLEELQAQALAMVMEQAKEQLAAAGQPPAEVAAPVKRRPRIPRIRLRPLPPPVAAPVEAAPVRRRAIPTGPTEVLAAIALVAGAVLGNVILMAAGWVLAYTSRGISRRQAQFAALGLPGITLVGAIIWFWGRATGHWGPRMAGAQIGTAFTGDLPGVARVAAVVSALYLLWRGVVRRG</sequence>
<dbReference type="EMBL" id="JABXJJ020000010">
    <property type="protein sequence ID" value="MDI5969593.1"/>
    <property type="molecule type" value="Genomic_DNA"/>
</dbReference>
<dbReference type="EMBL" id="JAAGKO020000094">
    <property type="protein sequence ID" value="MDI5967491.1"/>
    <property type="molecule type" value="Genomic_DNA"/>
</dbReference>
<feature type="compositionally biased region" description="Low complexity" evidence="1">
    <location>
        <begin position="111"/>
        <end position="128"/>
    </location>
</feature>
<evidence type="ECO:0000256" key="2">
    <source>
        <dbReference type="SAM" id="Phobius"/>
    </source>
</evidence>
<feature type="transmembrane region" description="Helical" evidence="2">
    <location>
        <begin position="272"/>
        <end position="298"/>
    </location>
</feature>
<protein>
    <recommendedName>
        <fullName evidence="6">DUF2157 domain-containing protein</fullName>
    </recommendedName>
</protein>
<evidence type="ECO:0000313" key="3">
    <source>
        <dbReference type="EMBL" id="MDI5967491.1"/>
    </source>
</evidence>
<dbReference type="Proteomes" id="UP001156398">
    <property type="component" value="Unassembled WGS sequence"/>
</dbReference>
<keyword evidence="2" id="KW-0472">Membrane</keyword>
<dbReference type="RefSeq" id="WP_282698613.1">
    <property type="nucleotide sequence ID" value="NZ_JAAGKO020000094.1"/>
</dbReference>